<dbReference type="Proteomes" id="UP000298390">
    <property type="component" value="Unassembled WGS sequence"/>
</dbReference>
<name>A0A4Y9Z2B4_9APHY</name>
<feature type="compositionally biased region" description="Basic and acidic residues" evidence="1">
    <location>
        <begin position="55"/>
        <end position="69"/>
    </location>
</feature>
<comment type="caution">
    <text evidence="2">The sequence shown here is derived from an EMBL/GenBank/DDBJ whole genome shotgun (WGS) entry which is preliminary data.</text>
</comment>
<feature type="region of interest" description="Disordered" evidence="1">
    <location>
        <begin position="1"/>
        <end position="42"/>
    </location>
</feature>
<organism evidence="2 3">
    <name type="scientific">Rhodofomes roseus</name>
    <dbReference type="NCBI Taxonomy" id="34475"/>
    <lineage>
        <taxon>Eukaryota</taxon>
        <taxon>Fungi</taxon>
        <taxon>Dikarya</taxon>
        <taxon>Basidiomycota</taxon>
        <taxon>Agaricomycotina</taxon>
        <taxon>Agaricomycetes</taxon>
        <taxon>Polyporales</taxon>
        <taxon>Rhodofomes</taxon>
    </lineage>
</organism>
<sequence length="183" mass="20178">MSHSARARDWDAKGKGKAPAYTHPPGVDSDPHSGPDKAARPKHLRFLVLDTVVERPEDLSVTQDRDYHGEPTLSSHASLGKAQLLTLSRRPLLAPTSQYTSNPSDDLKVKVAELQTHVHHVRRALRAGSGTVPEADMHRAKEKLKDAVCSVKGIEQEMAARVKGNETRISRMERKLSAMRRGA</sequence>
<dbReference type="EMBL" id="SEKV01000019">
    <property type="protein sequence ID" value="TFY68976.1"/>
    <property type="molecule type" value="Genomic_DNA"/>
</dbReference>
<dbReference type="AlphaFoldDB" id="A0A4Y9Z2B4"/>
<proteinExistence type="predicted"/>
<evidence type="ECO:0000313" key="3">
    <source>
        <dbReference type="Proteomes" id="UP000298390"/>
    </source>
</evidence>
<protein>
    <submittedName>
        <fullName evidence="2">Uncharacterized protein</fullName>
    </submittedName>
</protein>
<reference evidence="2 3" key="1">
    <citation type="submission" date="2019-01" db="EMBL/GenBank/DDBJ databases">
        <title>Genome sequencing of the rare red list fungi Fomitopsis rosea.</title>
        <authorList>
            <person name="Buettner E."/>
            <person name="Kellner H."/>
        </authorList>
    </citation>
    <scope>NUCLEOTIDE SEQUENCE [LARGE SCALE GENOMIC DNA]</scope>
    <source>
        <strain evidence="2 3">DSM 105464</strain>
    </source>
</reference>
<evidence type="ECO:0000256" key="1">
    <source>
        <dbReference type="SAM" id="MobiDB-lite"/>
    </source>
</evidence>
<feature type="compositionally biased region" description="Basic and acidic residues" evidence="1">
    <location>
        <begin position="29"/>
        <end position="39"/>
    </location>
</feature>
<accession>A0A4Y9Z2B4</accession>
<gene>
    <name evidence="2" type="ORF">EVJ58_g693</name>
</gene>
<feature type="compositionally biased region" description="Basic and acidic residues" evidence="1">
    <location>
        <begin position="1"/>
        <end position="14"/>
    </location>
</feature>
<feature type="region of interest" description="Disordered" evidence="1">
    <location>
        <begin position="55"/>
        <end position="80"/>
    </location>
</feature>
<evidence type="ECO:0000313" key="2">
    <source>
        <dbReference type="EMBL" id="TFY68976.1"/>
    </source>
</evidence>